<sequence>MEKVDEALEVISIDLNIAPIACEAISESERVPEGKKKCDSLEGDPLTLIMEIGELKCPLGLLPISEEEIMSPKNRPRLYLGTCYANSTESSILPPGENDADIGTKI</sequence>
<evidence type="ECO:0000313" key="1">
    <source>
        <dbReference type="EMBL" id="KAI0527065.1"/>
    </source>
</evidence>
<gene>
    <name evidence="1" type="ORF">KFK09_002661</name>
</gene>
<organism evidence="1 2">
    <name type="scientific">Dendrobium nobile</name>
    <name type="common">Orchid</name>
    <dbReference type="NCBI Taxonomy" id="94219"/>
    <lineage>
        <taxon>Eukaryota</taxon>
        <taxon>Viridiplantae</taxon>
        <taxon>Streptophyta</taxon>
        <taxon>Embryophyta</taxon>
        <taxon>Tracheophyta</taxon>
        <taxon>Spermatophyta</taxon>
        <taxon>Magnoliopsida</taxon>
        <taxon>Liliopsida</taxon>
        <taxon>Asparagales</taxon>
        <taxon>Orchidaceae</taxon>
        <taxon>Epidendroideae</taxon>
        <taxon>Malaxideae</taxon>
        <taxon>Dendrobiinae</taxon>
        <taxon>Dendrobium</taxon>
    </lineage>
</organism>
<proteinExistence type="predicted"/>
<protein>
    <submittedName>
        <fullName evidence="1">Uncharacterized protein</fullName>
    </submittedName>
</protein>
<dbReference type="EMBL" id="JAGYWB010000003">
    <property type="protein sequence ID" value="KAI0527065.1"/>
    <property type="molecule type" value="Genomic_DNA"/>
</dbReference>
<accession>A0A8T3C5I9</accession>
<reference evidence="1" key="1">
    <citation type="journal article" date="2022" name="Front. Genet.">
        <title>Chromosome-Scale Assembly of the Dendrobium nobile Genome Provides Insights Into the Molecular Mechanism of the Biosynthesis of the Medicinal Active Ingredient of Dendrobium.</title>
        <authorList>
            <person name="Xu Q."/>
            <person name="Niu S.-C."/>
            <person name="Li K.-L."/>
            <person name="Zheng P.-J."/>
            <person name="Zhang X.-J."/>
            <person name="Jia Y."/>
            <person name="Liu Y."/>
            <person name="Niu Y.-X."/>
            <person name="Yu L.-H."/>
            <person name="Chen D.-F."/>
            <person name="Zhang G.-Q."/>
        </authorList>
    </citation>
    <scope>NUCLEOTIDE SEQUENCE</scope>
    <source>
        <tissue evidence="1">Leaf</tissue>
    </source>
</reference>
<name>A0A8T3C5I9_DENNO</name>
<comment type="caution">
    <text evidence="1">The sequence shown here is derived from an EMBL/GenBank/DDBJ whole genome shotgun (WGS) entry which is preliminary data.</text>
</comment>
<dbReference type="AlphaFoldDB" id="A0A8T3C5I9"/>
<evidence type="ECO:0000313" key="2">
    <source>
        <dbReference type="Proteomes" id="UP000829196"/>
    </source>
</evidence>
<keyword evidence="2" id="KW-1185">Reference proteome</keyword>
<dbReference type="Proteomes" id="UP000829196">
    <property type="component" value="Unassembled WGS sequence"/>
</dbReference>